<keyword evidence="2" id="KW-1185">Reference proteome</keyword>
<accession>A0ACB9BVW0</accession>
<evidence type="ECO:0000313" key="2">
    <source>
        <dbReference type="Proteomes" id="UP001056120"/>
    </source>
</evidence>
<organism evidence="1 2">
    <name type="scientific">Smallanthus sonchifolius</name>
    <dbReference type="NCBI Taxonomy" id="185202"/>
    <lineage>
        <taxon>Eukaryota</taxon>
        <taxon>Viridiplantae</taxon>
        <taxon>Streptophyta</taxon>
        <taxon>Embryophyta</taxon>
        <taxon>Tracheophyta</taxon>
        <taxon>Spermatophyta</taxon>
        <taxon>Magnoliopsida</taxon>
        <taxon>eudicotyledons</taxon>
        <taxon>Gunneridae</taxon>
        <taxon>Pentapetalae</taxon>
        <taxon>asterids</taxon>
        <taxon>campanulids</taxon>
        <taxon>Asterales</taxon>
        <taxon>Asteraceae</taxon>
        <taxon>Asteroideae</taxon>
        <taxon>Heliantheae alliance</taxon>
        <taxon>Millerieae</taxon>
        <taxon>Smallanthus</taxon>
    </lineage>
</organism>
<comment type="caution">
    <text evidence="1">The sequence shown here is derived from an EMBL/GenBank/DDBJ whole genome shotgun (WGS) entry which is preliminary data.</text>
</comment>
<gene>
    <name evidence="1" type="ORF">L1987_65937</name>
</gene>
<dbReference type="EMBL" id="CM042039">
    <property type="protein sequence ID" value="KAI3726140.1"/>
    <property type="molecule type" value="Genomic_DNA"/>
</dbReference>
<sequence length="1234" mass="140770">MIGFLRFLCDLAEMGAKVQMKTYFPGSMTDVNSGYHNSVWDLYHDDRSHKIPAPGNSQHYDYFLTTQAMDGYGGYAKEQIRQTILKHESIFKHQLQELHRLYKRQKDLMNPVSTEPLKLGHFLNQVPSNVSKEMHVFPSSFPLMNKFSPMDSVKGKSALQEFNPVISKCGVFEKRVIDLELPAGVDASDKGKSFNLADLNEPIQVEEREMAFSAFFSNKTKTDRFVEEPQKWESSAKRTLFGIEIGERNHTPFVLPWRNTTSHHNYWPNSFGSTSQTPGFFDGNSRLTKKSRGQNEFVDFGFLNGTNPKGSVPDNLEDICAREKHRFLDMWKNHETPEQKLPPWLTSKPCLQTEQIKSKVHHINLDSLQNHSQQFFKKTENAYSNNPRDCKNGKFDNTLSITKILGVPITDQKIDNHCESKDIKHHIDLNLSLDEEDGTPAAPSFPESVVKIATMEIDLEAPAVLESDPDDGSMDDTHMELVKGAAEAIVSISFSQPPSGDTLLWFAEVITSNNFKKNKDFVPEGMDYFEYMTLKLKDTEDKYYDYKPIIVEEQKEDENGLLSKRTARKGQGKRGRQRKDFQKDILPSIVSLSRREVTEDLQIFEEALSATGVSWHSSSSKRKAAARNSRGRRRLVATESSCHLRTSCMEMSLEKSLEGWGRRTRRLPRQRCQNGEFWGMLMDIVITIQMMMNKFSPMDSVKGKSALQEFNPVISKCGVFEKRVIDLELPAGVDASDKGKSFNLADLNEPIQVEEREMAFSAFFSNKTKTDRFVEEPQKWESSAKRTLFGIEIGERNHTPFVLPWRNTTSHHNYWPNSFGSTSQTPGFFDGNSRLTKKSRGQNEFVDFGFLNGTNPKGSVPDNLEDICAREKHRFLDMWKNHETPEQKLPPWLTSKPCLQTEQIKSKVHHINLDSLQNHSQQFFKKTENAYSNNPRDCKNGKFDNTLSITKILGVPITDQKIDNHCESKDIKHHIDLNLSLDEEDGTPAAPSFPESVVKIATMEIDLEAPAVLESDPDDGSMDDTHMELVKGAAEAIVSISFSQPPSGDTLLWFAEVITSNNFKKNKDFVPEGMDYFEYMTLKLKDTEDKYYDYKPIIVEEQKEDENGLLSKRTARKGQGKRGRQRKDFQKDILPSIVSLSRREVTEDLQIFEEALSATGVSWHSSSSKRKAAARNSRGRRRLVATESSCHLRTSCMEMSLEKSLEGWGRRTRRLPRQRCQNGGNHNQSLALKC</sequence>
<protein>
    <submittedName>
        <fullName evidence="1">Uncharacterized protein</fullName>
    </submittedName>
</protein>
<evidence type="ECO:0000313" key="1">
    <source>
        <dbReference type="EMBL" id="KAI3726140.1"/>
    </source>
</evidence>
<reference evidence="2" key="1">
    <citation type="journal article" date="2022" name="Mol. Ecol. Resour.">
        <title>The genomes of chicory, endive, great burdock and yacon provide insights into Asteraceae palaeo-polyploidization history and plant inulin production.</title>
        <authorList>
            <person name="Fan W."/>
            <person name="Wang S."/>
            <person name="Wang H."/>
            <person name="Wang A."/>
            <person name="Jiang F."/>
            <person name="Liu H."/>
            <person name="Zhao H."/>
            <person name="Xu D."/>
            <person name="Zhang Y."/>
        </authorList>
    </citation>
    <scope>NUCLEOTIDE SEQUENCE [LARGE SCALE GENOMIC DNA]</scope>
    <source>
        <strain evidence="2">cv. Yunnan</strain>
    </source>
</reference>
<name>A0ACB9BVW0_9ASTR</name>
<proteinExistence type="predicted"/>
<reference evidence="1 2" key="2">
    <citation type="journal article" date="2022" name="Mol. Ecol. Resour.">
        <title>The genomes of chicory, endive, great burdock and yacon provide insights into Asteraceae paleo-polyploidization history and plant inulin production.</title>
        <authorList>
            <person name="Fan W."/>
            <person name="Wang S."/>
            <person name="Wang H."/>
            <person name="Wang A."/>
            <person name="Jiang F."/>
            <person name="Liu H."/>
            <person name="Zhao H."/>
            <person name="Xu D."/>
            <person name="Zhang Y."/>
        </authorList>
    </citation>
    <scope>NUCLEOTIDE SEQUENCE [LARGE SCALE GENOMIC DNA]</scope>
    <source>
        <strain evidence="2">cv. Yunnan</strain>
        <tissue evidence="1">Leaves</tissue>
    </source>
</reference>
<dbReference type="Proteomes" id="UP001056120">
    <property type="component" value="Linkage Group LG22"/>
</dbReference>